<evidence type="ECO:0000313" key="1">
    <source>
        <dbReference type="EMBL" id="CAI5734399.1"/>
    </source>
</evidence>
<dbReference type="PANTHER" id="PTHR13109">
    <property type="entry name" value="NEUROCHONDRIN"/>
    <property type="match status" value="1"/>
</dbReference>
<dbReference type="EMBL" id="CANTFL010001223">
    <property type="protein sequence ID" value="CAI5734399.1"/>
    <property type="molecule type" value="Genomic_DNA"/>
</dbReference>
<dbReference type="Pfam" id="PF05536">
    <property type="entry name" value="Neurochondrin"/>
    <property type="match status" value="1"/>
</dbReference>
<dbReference type="Proteomes" id="UP001162031">
    <property type="component" value="Unassembled WGS sequence"/>
</dbReference>
<gene>
    <name evidence="1" type="ORF">HBR001_LOCUS6147</name>
</gene>
<protein>
    <recommendedName>
        <fullName evidence="3">Neurochondrin</fullName>
    </recommendedName>
</protein>
<dbReference type="PANTHER" id="PTHR13109:SF7">
    <property type="entry name" value="NEUROCHONDRIN"/>
    <property type="match status" value="1"/>
</dbReference>
<name>A0AAV0UC67_HYABA</name>
<evidence type="ECO:0008006" key="3">
    <source>
        <dbReference type="Google" id="ProtNLM"/>
    </source>
</evidence>
<organism evidence="1 2">
    <name type="scientific">Hyaloperonospora brassicae</name>
    <name type="common">Brassica downy mildew</name>
    <name type="synonym">Peronospora brassicae</name>
    <dbReference type="NCBI Taxonomy" id="162125"/>
    <lineage>
        <taxon>Eukaryota</taxon>
        <taxon>Sar</taxon>
        <taxon>Stramenopiles</taxon>
        <taxon>Oomycota</taxon>
        <taxon>Peronosporomycetes</taxon>
        <taxon>Peronosporales</taxon>
        <taxon>Peronosporaceae</taxon>
        <taxon>Hyaloperonospora</taxon>
    </lineage>
</organism>
<evidence type="ECO:0000313" key="2">
    <source>
        <dbReference type="Proteomes" id="UP001162031"/>
    </source>
</evidence>
<proteinExistence type="predicted"/>
<dbReference type="AlphaFoldDB" id="A0AAV0UC67"/>
<dbReference type="InterPro" id="IPR008709">
    <property type="entry name" value="Neurochondrin"/>
</dbReference>
<sequence>MATQGETSSAPVVSSNDEVAAEKVAQCMRMLEGNTDEHKFAGLLMVTKLDDLPTEQLQQVRRQVLSTVGVSFFLRLLQHKGPDDVETLSPFQSLGLNLIASLCMDPSVASEFAQTKLVRFLLDQLMLHSMPYESSLDSVRILTGLGRTDKGQQVMMHESMLGRLFSAMKKLSRSHSSRNLAAQANAEQEEQVNALLKDLWGTFGRMARKSEVWTRIHTYDFEFICANFSRVRGDTSIRVLSILIGYMELVEAGEAPVELLSSQCLSDIRTGVLLFLRAKWPHQERDECLRLIFQLMRHTGTAWLLPGTTLRSQAPPEDVSGGKFILFLLKLVSIEIKLMLDDVEASLVQMDEPKVESVDEVERRTKEMKRVLATLPVCYGVVEMIISGLVSNYDSELVLPYDILLEMKSTFNQVFVVVLELLALARDYVQTHRYRELRESHAESVYHLDAVICASVRVVSAWIAEDSDTSVDLVMQLVPFMVCYKPLLAWDAEDDGQHLESGSDQKVDSGDEIDSDDEVDAVSQMMQSAAVIHKTDSSIDQLHFLLPGLLQLSALPDGASIMSEDVNVLRRLMQFCCTICAAIADGHTEFANVSTLTLCLGILINLILIRGGNGSTEASQTSRLPNALEWFRALTFLLPVACASGSRLMADEDLTEESRGEDDRYVMLLHVVCVVMFVVSHFQDKQQHPCRLPATTTSLVTSFIRIVDWLVAHPPDAKVESTADLFELMRVLSKRSILTPALLSR</sequence>
<reference evidence="1" key="1">
    <citation type="submission" date="2022-12" db="EMBL/GenBank/DDBJ databases">
        <authorList>
            <person name="Webb A."/>
        </authorList>
    </citation>
    <scope>NUCLEOTIDE SEQUENCE</scope>
    <source>
        <strain evidence="1">Hp1</strain>
    </source>
</reference>
<comment type="caution">
    <text evidence="1">The sequence shown here is derived from an EMBL/GenBank/DDBJ whole genome shotgun (WGS) entry which is preliminary data.</text>
</comment>
<accession>A0AAV0UC67</accession>
<keyword evidence="2" id="KW-1185">Reference proteome</keyword>